<dbReference type="KEGG" id="vg:921196"/>
<name>Q91TP6_TUHV1</name>
<feature type="transmembrane region" description="Helical" evidence="1">
    <location>
        <begin position="54"/>
        <end position="72"/>
    </location>
</feature>
<accession>Q91TP6</accession>
<keyword evidence="1" id="KW-0812">Transmembrane</keyword>
<keyword evidence="3" id="KW-1185">Reference proteome</keyword>
<feature type="transmembrane region" description="Helical" evidence="1">
    <location>
        <begin position="209"/>
        <end position="226"/>
    </location>
</feature>
<keyword evidence="1" id="KW-0472">Membrane</keyword>
<reference evidence="2 3" key="1">
    <citation type="journal article" date="2001" name="J. Virol.">
        <title>Analysis and characterization of the complete genome of tupaia (tree shrew) herpesvirus.</title>
        <authorList>
            <person name="Bahr U."/>
            <person name="Darai G."/>
        </authorList>
    </citation>
    <scope>NUCLEOTIDE SEQUENCE [LARGE SCALE GENOMIC DNA]</scope>
    <source>
        <strain evidence="2">2</strain>
    </source>
</reference>
<proteinExistence type="predicted"/>
<evidence type="ECO:0000313" key="2">
    <source>
        <dbReference type="EMBL" id="AAK57091.1"/>
    </source>
</evidence>
<dbReference type="GeneID" id="921196"/>
<feature type="transmembrane region" description="Helical" evidence="1">
    <location>
        <begin position="247"/>
        <end position="266"/>
    </location>
</feature>
<organism evidence="2 3">
    <name type="scientific">Tupaiid herpesvirus 1 (strain 1)</name>
    <name type="common">TuHV-1</name>
    <name type="synonym">Herpesvirus tupaia (strain 1)</name>
    <dbReference type="NCBI Taxonomy" id="10397"/>
    <lineage>
        <taxon>Viruses</taxon>
        <taxon>Duplodnaviria</taxon>
        <taxon>Heunggongvirae</taxon>
        <taxon>Peploviricota</taxon>
        <taxon>Herviviricetes</taxon>
        <taxon>Herpesvirales</taxon>
        <taxon>Orthoherpesviridae</taxon>
        <taxon>Betaherpesvirinae</taxon>
        <taxon>Quwivirus</taxon>
        <taxon>Quwivirus tupaiidbeta1</taxon>
    </lineage>
</organism>
<feature type="transmembrane region" description="Helical" evidence="1">
    <location>
        <begin position="303"/>
        <end position="321"/>
    </location>
</feature>
<sequence>MRLAAFCLGALNGLWLTGDVLLRVTVERSEREEAEAAPRDGGRRLATRLRALKSWYLTLAGLCVLGALLLRCRLDKRAVWESCLVWFLAVLAWPRLTLLVEQFLVAACALVAEFLLQLATQQLLALVSVDEIWPNFGLAVGLVARLAWTGLRPTDWLPALGAALVCAGFWPALWDAVYAQRSVLNYHVIYVGEGQRYKIGTVAIVAREVGGWLAALGLLCAARLAVQRSVTRSLTAVFVSRLRFRRCVGAGACAAACAAVAIWLLVEVWAPRPWVRLVGTLAWGLLGCAIQNHVHDVFVNRDLLTGNTVAAAVLLIILPGLSAEAGADVAA</sequence>
<feature type="transmembrane region" description="Helical" evidence="1">
    <location>
        <begin position="84"/>
        <end position="112"/>
    </location>
</feature>
<dbReference type="EMBL" id="AF281817">
    <property type="protein sequence ID" value="AAK57091.1"/>
    <property type="molecule type" value="Genomic_DNA"/>
</dbReference>
<evidence type="ECO:0000313" key="3">
    <source>
        <dbReference type="Proteomes" id="UP000137095"/>
    </source>
</evidence>
<dbReference type="RefSeq" id="NP_116396.1">
    <property type="nucleotide sequence ID" value="NC_002794.1"/>
</dbReference>
<protein>
    <submittedName>
        <fullName evidence="2">T43.4</fullName>
    </submittedName>
</protein>
<dbReference type="Proteomes" id="UP000137095">
    <property type="component" value="Segment"/>
</dbReference>
<keyword evidence="1" id="KW-1133">Transmembrane helix</keyword>
<feature type="transmembrane region" description="Helical" evidence="1">
    <location>
        <begin position="132"/>
        <end position="148"/>
    </location>
</feature>
<feature type="transmembrane region" description="Helical" evidence="1">
    <location>
        <begin position="155"/>
        <end position="174"/>
    </location>
</feature>
<evidence type="ECO:0000256" key="1">
    <source>
        <dbReference type="SAM" id="Phobius"/>
    </source>
</evidence>
<organismHost>
    <name type="scientific">Tupaia belangeri</name>
    <name type="common">Common tree shrew</name>
    <name type="synonym">Tupaia glis belangeri</name>
    <dbReference type="NCBI Taxonomy" id="37347"/>
</organismHost>
<feature type="transmembrane region" description="Helical" evidence="1">
    <location>
        <begin position="272"/>
        <end position="291"/>
    </location>
</feature>